<keyword evidence="2" id="KW-1185">Reference proteome</keyword>
<comment type="caution">
    <text evidence="1">The sequence shown here is derived from an EMBL/GenBank/DDBJ whole genome shotgun (WGS) entry which is preliminary data.</text>
</comment>
<reference evidence="1 2" key="1">
    <citation type="journal article" date="2018" name="Sci. Rep.">
        <title>Genomic signatures of local adaptation to the degree of environmental predictability in rotifers.</title>
        <authorList>
            <person name="Franch-Gras L."/>
            <person name="Hahn C."/>
            <person name="Garcia-Roger E.M."/>
            <person name="Carmona M.J."/>
            <person name="Serra M."/>
            <person name="Gomez A."/>
        </authorList>
    </citation>
    <scope>NUCLEOTIDE SEQUENCE [LARGE SCALE GENOMIC DNA]</scope>
    <source>
        <strain evidence="1">HYR1</strain>
    </source>
</reference>
<evidence type="ECO:0000313" key="1">
    <source>
        <dbReference type="EMBL" id="RNA18046.1"/>
    </source>
</evidence>
<protein>
    <submittedName>
        <fullName evidence="1">Uncharacterized protein</fullName>
    </submittedName>
</protein>
<proteinExistence type="predicted"/>
<dbReference type="EMBL" id="REGN01004317">
    <property type="protein sequence ID" value="RNA18046.1"/>
    <property type="molecule type" value="Genomic_DNA"/>
</dbReference>
<evidence type="ECO:0000313" key="2">
    <source>
        <dbReference type="Proteomes" id="UP000276133"/>
    </source>
</evidence>
<dbReference type="AlphaFoldDB" id="A0A3M7R3B7"/>
<name>A0A3M7R3B7_BRAPC</name>
<accession>A0A3M7R3B7</accession>
<sequence>MERKYWEAKLKLRRTSYTHILTWRRFFLQNSKSKSIFFNNKENVEFFFDYFFCITKQYMEKNYMCIQFNQLIFYEFLSPN</sequence>
<dbReference type="Proteomes" id="UP000276133">
    <property type="component" value="Unassembled WGS sequence"/>
</dbReference>
<organism evidence="1 2">
    <name type="scientific">Brachionus plicatilis</name>
    <name type="common">Marine rotifer</name>
    <name type="synonym">Brachionus muelleri</name>
    <dbReference type="NCBI Taxonomy" id="10195"/>
    <lineage>
        <taxon>Eukaryota</taxon>
        <taxon>Metazoa</taxon>
        <taxon>Spiralia</taxon>
        <taxon>Gnathifera</taxon>
        <taxon>Rotifera</taxon>
        <taxon>Eurotatoria</taxon>
        <taxon>Monogononta</taxon>
        <taxon>Pseudotrocha</taxon>
        <taxon>Ploima</taxon>
        <taxon>Brachionidae</taxon>
        <taxon>Brachionus</taxon>
    </lineage>
</organism>
<gene>
    <name evidence="1" type="ORF">BpHYR1_008005</name>
</gene>